<dbReference type="AlphaFoldDB" id="A0A562QDC1"/>
<evidence type="ECO:0000313" key="5">
    <source>
        <dbReference type="EMBL" id="TWI54699.1"/>
    </source>
</evidence>
<keyword evidence="3" id="KW-0862">Zinc</keyword>
<proteinExistence type="predicted"/>
<gene>
    <name evidence="5" type="ORF">IQ10_02924</name>
</gene>
<dbReference type="InterPro" id="IPR008913">
    <property type="entry name" value="Znf_CHY"/>
</dbReference>
<dbReference type="EMBL" id="VLKZ01000008">
    <property type="protein sequence ID" value="TWI54699.1"/>
    <property type="molecule type" value="Genomic_DNA"/>
</dbReference>
<dbReference type="InterPro" id="IPR037274">
    <property type="entry name" value="Znf_CHY_sf"/>
</dbReference>
<organism evidence="5 6">
    <name type="scientific">Halalkalibacter nanhaiisediminis</name>
    <dbReference type="NCBI Taxonomy" id="688079"/>
    <lineage>
        <taxon>Bacteria</taxon>
        <taxon>Bacillati</taxon>
        <taxon>Bacillota</taxon>
        <taxon>Bacilli</taxon>
        <taxon>Bacillales</taxon>
        <taxon>Bacillaceae</taxon>
        <taxon>Halalkalibacter</taxon>
    </lineage>
</organism>
<evidence type="ECO:0000259" key="4">
    <source>
        <dbReference type="PROSITE" id="PS51266"/>
    </source>
</evidence>
<evidence type="ECO:0000256" key="1">
    <source>
        <dbReference type="ARBA" id="ARBA00022723"/>
    </source>
</evidence>
<dbReference type="InterPro" id="IPR052604">
    <property type="entry name" value="Mito_Tim_assembly_helper"/>
</dbReference>
<dbReference type="PANTHER" id="PTHR28082">
    <property type="entry name" value="ZINC FINGER PROTEIN"/>
    <property type="match status" value="1"/>
</dbReference>
<evidence type="ECO:0000313" key="6">
    <source>
        <dbReference type="Proteomes" id="UP000315711"/>
    </source>
</evidence>
<dbReference type="SUPFAM" id="SSF161219">
    <property type="entry name" value="CHY zinc finger-like"/>
    <property type="match status" value="1"/>
</dbReference>
<sequence length="109" mass="12478">MNVKGIEVKGIDVDENTRCKHYHKEIDIIALKFKCCDTYYPCHLCHAEVADHPPVLWGKDERGTKAILCGACGTELTIQEYMDSDSTCTSCHSSFNEGCKRHYHLYFEM</sequence>
<evidence type="ECO:0000256" key="2">
    <source>
        <dbReference type="ARBA" id="ARBA00022771"/>
    </source>
</evidence>
<keyword evidence="1" id="KW-0479">Metal-binding</keyword>
<dbReference type="InterPro" id="IPR016694">
    <property type="entry name" value="UCP017292"/>
</dbReference>
<dbReference type="Pfam" id="PF05495">
    <property type="entry name" value="zf-CHY"/>
    <property type="match status" value="1"/>
</dbReference>
<dbReference type="GO" id="GO:0008270">
    <property type="term" value="F:zinc ion binding"/>
    <property type="evidence" value="ECO:0007669"/>
    <property type="project" value="UniProtKB-KW"/>
</dbReference>
<dbReference type="Proteomes" id="UP000315711">
    <property type="component" value="Unassembled WGS sequence"/>
</dbReference>
<comment type="caution">
    <text evidence="5">The sequence shown here is derived from an EMBL/GenBank/DDBJ whole genome shotgun (WGS) entry which is preliminary data.</text>
</comment>
<dbReference type="PROSITE" id="PS51266">
    <property type="entry name" value="ZF_CHY"/>
    <property type="match status" value="1"/>
</dbReference>
<dbReference type="OrthoDB" id="882119at2"/>
<dbReference type="RefSeq" id="WP_144451167.1">
    <property type="nucleotide sequence ID" value="NZ_VLKZ01000008.1"/>
</dbReference>
<dbReference type="PIRSF" id="PIRSF017292">
    <property type="entry name" value="UCP017292_Znf_CHY"/>
    <property type="match status" value="1"/>
</dbReference>
<name>A0A562QDC1_9BACI</name>
<keyword evidence="2" id="KW-0863">Zinc-finger</keyword>
<feature type="domain" description="CHY-type" evidence="4">
    <location>
        <begin position="12"/>
        <end position="93"/>
    </location>
</feature>
<keyword evidence="6" id="KW-1185">Reference proteome</keyword>
<evidence type="ECO:0000256" key="3">
    <source>
        <dbReference type="ARBA" id="ARBA00022833"/>
    </source>
</evidence>
<dbReference type="PANTHER" id="PTHR28082:SF1">
    <property type="entry name" value="HELPER OF TIM PROTEIN 13"/>
    <property type="match status" value="1"/>
</dbReference>
<accession>A0A562QDC1</accession>
<dbReference type="GO" id="GO:0045041">
    <property type="term" value="P:protein import into mitochondrial intermembrane space"/>
    <property type="evidence" value="ECO:0007669"/>
    <property type="project" value="TreeGrafter"/>
</dbReference>
<reference evidence="5 6" key="1">
    <citation type="journal article" date="2015" name="Stand. Genomic Sci.">
        <title>Genomic Encyclopedia of Bacterial and Archaeal Type Strains, Phase III: the genomes of soil and plant-associated and newly described type strains.</title>
        <authorList>
            <person name="Whitman W.B."/>
            <person name="Woyke T."/>
            <person name="Klenk H.P."/>
            <person name="Zhou Y."/>
            <person name="Lilburn T.G."/>
            <person name="Beck B.J."/>
            <person name="De Vos P."/>
            <person name="Vandamme P."/>
            <person name="Eisen J.A."/>
            <person name="Garrity G."/>
            <person name="Hugenholtz P."/>
            <person name="Kyrpides N.C."/>
        </authorList>
    </citation>
    <scope>NUCLEOTIDE SEQUENCE [LARGE SCALE GENOMIC DNA]</scope>
    <source>
        <strain evidence="5 6">CGMCC 1.10116</strain>
    </source>
</reference>
<protein>
    <submittedName>
        <fullName evidence="5">Putative CHY-type Zn-finger protein</fullName>
    </submittedName>
</protein>